<evidence type="ECO:0000313" key="6">
    <source>
        <dbReference type="Proteomes" id="UP000658258"/>
    </source>
</evidence>
<dbReference type="InterPro" id="IPR018976">
    <property type="entry name" value="Imelysin-like"/>
</dbReference>
<comment type="caution">
    <text evidence="5">The sequence shown here is derived from an EMBL/GenBank/DDBJ whole genome shotgun (WGS) entry which is preliminary data.</text>
</comment>
<evidence type="ECO:0000256" key="3">
    <source>
        <dbReference type="SAM" id="SignalP"/>
    </source>
</evidence>
<sequence length="369" mass="41207">MVVRGVKKLWTLWVFMLMGAVACSDSDPSTEEPIDDFDRSEILVNWADNIIIPNYQDYVESLTDLKAAITTFGQTSSADLLADVREAWLEAYLDWQRVSMFEIGKAESVSLRNFTNIYPADIQKIDENINTGSYNLELPSTNDEQGFPALDYLLYGKADTDEGTVAILSTPAHKEYLQQLVERLHNLASEVLNHWTSGYRDTFVANNGSSATSSLNKLANDFMFYYEKSLRAGKVGIPAGVFSTSRLPEKVEARFSGKSKLLFLESLDAVQDFFNGTGSSNTGKSFAHYLDYLNTIKEGEDLSALINSQLNLARQKAEMLNSDFAAQIDDNNVSMLETYDELQKVVVLLKVDMFQALSIQVDFVDADGD</sequence>
<evidence type="ECO:0000313" key="5">
    <source>
        <dbReference type="EMBL" id="GHE57604.1"/>
    </source>
</evidence>
<protein>
    <submittedName>
        <fullName evidence="5">Iron-regulated protein A</fullName>
    </submittedName>
</protein>
<feature type="chain" id="PRO_5045787282" evidence="3">
    <location>
        <begin position="23"/>
        <end position="369"/>
    </location>
</feature>
<keyword evidence="6" id="KW-1185">Reference proteome</keyword>
<proteinExistence type="predicted"/>
<evidence type="ECO:0000256" key="1">
    <source>
        <dbReference type="ARBA" id="ARBA00004196"/>
    </source>
</evidence>
<reference evidence="6" key="1">
    <citation type="journal article" date="2019" name="Int. J. Syst. Evol. Microbiol.">
        <title>The Global Catalogue of Microorganisms (GCM) 10K type strain sequencing project: providing services to taxonomists for standard genome sequencing and annotation.</title>
        <authorList>
            <consortium name="The Broad Institute Genomics Platform"/>
            <consortium name="The Broad Institute Genome Sequencing Center for Infectious Disease"/>
            <person name="Wu L."/>
            <person name="Ma J."/>
        </authorList>
    </citation>
    <scope>NUCLEOTIDE SEQUENCE [LARGE SCALE GENOMIC DNA]</scope>
    <source>
        <strain evidence="6">CGMCC 1.15111</strain>
    </source>
</reference>
<name>A0ABQ3I2D6_9BACT</name>
<dbReference type="EMBL" id="BNAG01000001">
    <property type="protein sequence ID" value="GHE57604.1"/>
    <property type="molecule type" value="Genomic_DNA"/>
</dbReference>
<accession>A0ABQ3I2D6</accession>
<gene>
    <name evidence="5" type="primary">irpA</name>
    <name evidence="5" type="ORF">GCM10011340_10830</name>
</gene>
<organism evidence="5 6">
    <name type="scientific">Roseivirga thermotolerans</name>
    <dbReference type="NCBI Taxonomy" id="1758176"/>
    <lineage>
        <taxon>Bacteria</taxon>
        <taxon>Pseudomonadati</taxon>
        <taxon>Bacteroidota</taxon>
        <taxon>Cytophagia</taxon>
        <taxon>Cytophagales</taxon>
        <taxon>Roseivirgaceae</taxon>
        <taxon>Roseivirga</taxon>
    </lineage>
</organism>
<feature type="domain" description="Imelysin-like" evidence="4">
    <location>
        <begin position="51"/>
        <end position="342"/>
    </location>
</feature>
<dbReference type="Gene3D" id="1.20.1420.20">
    <property type="entry name" value="M75 peptidase, HXXE motif"/>
    <property type="match status" value="1"/>
</dbReference>
<dbReference type="InterPro" id="IPR038352">
    <property type="entry name" value="Imelysin_sf"/>
</dbReference>
<dbReference type="RefSeq" id="WP_229838533.1">
    <property type="nucleotide sequence ID" value="NZ_BNAG01000001.1"/>
</dbReference>
<feature type="signal peptide" evidence="3">
    <location>
        <begin position="1"/>
        <end position="22"/>
    </location>
</feature>
<evidence type="ECO:0000259" key="4">
    <source>
        <dbReference type="Pfam" id="PF09375"/>
    </source>
</evidence>
<comment type="subcellular location">
    <subcellularLocation>
        <location evidence="1">Cell envelope</location>
    </subcellularLocation>
</comment>
<evidence type="ECO:0000256" key="2">
    <source>
        <dbReference type="ARBA" id="ARBA00022729"/>
    </source>
</evidence>
<dbReference type="CDD" id="cd14659">
    <property type="entry name" value="Imelysin-like_IPPA"/>
    <property type="match status" value="1"/>
</dbReference>
<dbReference type="PROSITE" id="PS51257">
    <property type="entry name" value="PROKAR_LIPOPROTEIN"/>
    <property type="match status" value="1"/>
</dbReference>
<dbReference type="Proteomes" id="UP000658258">
    <property type="component" value="Unassembled WGS sequence"/>
</dbReference>
<keyword evidence="2 3" id="KW-0732">Signal</keyword>
<dbReference type="InterPro" id="IPR034984">
    <property type="entry name" value="Imelysin-like_IPPA"/>
</dbReference>
<dbReference type="Pfam" id="PF09375">
    <property type="entry name" value="Peptidase_M75"/>
    <property type="match status" value="1"/>
</dbReference>